<evidence type="ECO:0000256" key="2">
    <source>
        <dbReference type="ARBA" id="ARBA00012438"/>
    </source>
</evidence>
<dbReference type="EMBL" id="JBHSOG010000060">
    <property type="protein sequence ID" value="MFC5770888.1"/>
    <property type="molecule type" value="Genomic_DNA"/>
</dbReference>
<dbReference type="CDD" id="cd00082">
    <property type="entry name" value="HisKA"/>
    <property type="match status" value="1"/>
</dbReference>
<dbReference type="SUPFAM" id="SSF47384">
    <property type="entry name" value="Homodimeric domain of signal transducing histidine kinase"/>
    <property type="match status" value="1"/>
</dbReference>
<dbReference type="EC" id="2.7.13.3" evidence="2"/>
<comment type="catalytic activity">
    <reaction evidence="1">
        <text>ATP + protein L-histidine = ADP + protein N-phospho-L-histidine.</text>
        <dbReference type="EC" id="2.7.13.3"/>
    </reaction>
</comment>
<evidence type="ECO:0000313" key="4">
    <source>
        <dbReference type="Proteomes" id="UP001595974"/>
    </source>
</evidence>
<reference evidence="4" key="1">
    <citation type="journal article" date="2019" name="Int. J. Syst. Evol. Microbiol.">
        <title>The Global Catalogue of Microorganisms (GCM) 10K type strain sequencing project: providing services to taxonomists for standard genome sequencing and annotation.</title>
        <authorList>
            <consortium name="The Broad Institute Genomics Platform"/>
            <consortium name="The Broad Institute Genome Sequencing Center for Infectious Disease"/>
            <person name="Wu L."/>
            <person name="Ma J."/>
        </authorList>
    </citation>
    <scope>NUCLEOTIDE SEQUENCE [LARGE SCALE GENOMIC DNA]</scope>
    <source>
        <strain evidence="4">SHR3</strain>
    </source>
</reference>
<sequence>MQSDRALPVLHSGHPDTLEAERALLPAISYELRSPLTRARLNAELLPESAEVQPQRGVLLRDLQESERLFFC</sequence>
<dbReference type="RefSeq" id="WP_198363266.1">
    <property type="nucleotide sequence ID" value="NZ_JBHSOG010000060.1"/>
</dbReference>
<dbReference type="Proteomes" id="UP001595974">
    <property type="component" value="Unassembled WGS sequence"/>
</dbReference>
<accession>A0ABW1AUQ9</accession>
<gene>
    <name evidence="3" type="ORF">ACFPTN_16030</name>
</gene>
<name>A0ABW1AUQ9_9RHOO</name>
<dbReference type="InterPro" id="IPR036097">
    <property type="entry name" value="HisK_dim/P_sf"/>
</dbReference>
<dbReference type="InterPro" id="IPR003661">
    <property type="entry name" value="HisK_dim/P_dom"/>
</dbReference>
<comment type="caution">
    <text evidence="3">The sequence shown here is derived from an EMBL/GenBank/DDBJ whole genome shotgun (WGS) entry which is preliminary data.</text>
</comment>
<dbReference type="Gene3D" id="1.10.287.130">
    <property type="match status" value="1"/>
</dbReference>
<evidence type="ECO:0000313" key="3">
    <source>
        <dbReference type="EMBL" id="MFC5770888.1"/>
    </source>
</evidence>
<protein>
    <recommendedName>
        <fullName evidence="2">histidine kinase</fullName>
        <ecNumber evidence="2">2.7.13.3</ecNumber>
    </recommendedName>
</protein>
<organism evidence="3 4">
    <name type="scientific">Thauera sinica</name>
    <dbReference type="NCBI Taxonomy" id="2665146"/>
    <lineage>
        <taxon>Bacteria</taxon>
        <taxon>Pseudomonadati</taxon>
        <taxon>Pseudomonadota</taxon>
        <taxon>Betaproteobacteria</taxon>
        <taxon>Rhodocyclales</taxon>
        <taxon>Zoogloeaceae</taxon>
        <taxon>Thauera</taxon>
    </lineage>
</organism>
<proteinExistence type="predicted"/>
<keyword evidence="4" id="KW-1185">Reference proteome</keyword>
<evidence type="ECO:0000256" key="1">
    <source>
        <dbReference type="ARBA" id="ARBA00000085"/>
    </source>
</evidence>